<protein>
    <submittedName>
        <fullName evidence="1">Uncharacterized protein</fullName>
    </submittedName>
</protein>
<organism evidence="1 2">
    <name type="scientific">Mycena citricolor</name>
    <dbReference type="NCBI Taxonomy" id="2018698"/>
    <lineage>
        <taxon>Eukaryota</taxon>
        <taxon>Fungi</taxon>
        <taxon>Dikarya</taxon>
        <taxon>Basidiomycota</taxon>
        <taxon>Agaricomycotina</taxon>
        <taxon>Agaricomycetes</taxon>
        <taxon>Agaricomycetidae</taxon>
        <taxon>Agaricales</taxon>
        <taxon>Marasmiineae</taxon>
        <taxon>Mycenaceae</taxon>
        <taxon>Mycena</taxon>
    </lineage>
</organism>
<dbReference type="Proteomes" id="UP001295794">
    <property type="component" value="Unassembled WGS sequence"/>
</dbReference>
<proteinExistence type="predicted"/>
<name>A0AAD2Q2K5_9AGAR</name>
<reference evidence="1" key="1">
    <citation type="submission" date="2023-11" db="EMBL/GenBank/DDBJ databases">
        <authorList>
            <person name="De Vega J J."/>
            <person name="De Vega J J."/>
        </authorList>
    </citation>
    <scope>NUCLEOTIDE SEQUENCE</scope>
</reference>
<evidence type="ECO:0000313" key="2">
    <source>
        <dbReference type="Proteomes" id="UP001295794"/>
    </source>
</evidence>
<sequence>MLPMFCEHPATVALDTDAEFSTLSLKWLLDAGLPAQESFCGGPLSLPGILMTCVMPVSLKIVSSLPYNIVLGRDWLLFCC</sequence>
<accession>A0AAD2Q2K5</accession>
<dbReference type="AlphaFoldDB" id="A0AAD2Q2K5"/>
<evidence type="ECO:0000313" key="1">
    <source>
        <dbReference type="EMBL" id="CAK5267372.1"/>
    </source>
</evidence>
<dbReference type="EMBL" id="CAVNYO010000120">
    <property type="protein sequence ID" value="CAK5267372.1"/>
    <property type="molecule type" value="Genomic_DNA"/>
</dbReference>
<keyword evidence="2" id="KW-1185">Reference proteome</keyword>
<gene>
    <name evidence="1" type="ORF">MYCIT1_LOCUS9819</name>
</gene>
<comment type="caution">
    <text evidence="1">The sequence shown here is derived from an EMBL/GenBank/DDBJ whole genome shotgun (WGS) entry which is preliminary data.</text>
</comment>